<dbReference type="RefSeq" id="WP_145087085.1">
    <property type="nucleotide sequence ID" value="NZ_CP036274.1"/>
</dbReference>
<sequence length="117" mass="13323">MEDREACLIYFRQAIAEPLSVQPWSEWWAENDELVAQSFPLVDYVRLKHRKLWGAQQILQISGELPPDFAPRSPLISGSCCRCGERFVNQPEAEASGDVRCSACGIKYLFVYGPEQE</sequence>
<dbReference type="KEGG" id="aagg:ETAA8_15520"/>
<dbReference type="Proteomes" id="UP000315017">
    <property type="component" value="Chromosome"/>
</dbReference>
<keyword evidence="2" id="KW-1185">Reference proteome</keyword>
<evidence type="ECO:0000313" key="1">
    <source>
        <dbReference type="EMBL" id="QDU26474.1"/>
    </source>
</evidence>
<organism evidence="1 2">
    <name type="scientific">Anatilimnocola aggregata</name>
    <dbReference type="NCBI Taxonomy" id="2528021"/>
    <lineage>
        <taxon>Bacteria</taxon>
        <taxon>Pseudomonadati</taxon>
        <taxon>Planctomycetota</taxon>
        <taxon>Planctomycetia</taxon>
        <taxon>Pirellulales</taxon>
        <taxon>Pirellulaceae</taxon>
        <taxon>Anatilimnocola</taxon>
    </lineage>
</organism>
<name>A0A517Y898_9BACT</name>
<accession>A0A517Y898</accession>
<dbReference type="OrthoDB" id="284368at2"/>
<dbReference type="EMBL" id="CP036274">
    <property type="protein sequence ID" value="QDU26474.1"/>
    <property type="molecule type" value="Genomic_DNA"/>
</dbReference>
<evidence type="ECO:0000313" key="2">
    <source>
        <dbReference type="Proteomes" id="UP000315017"/>
    </source>
</evidence>
<gene>
    <name evidence="1" type="ORF">ETAA8_15520</name>
</gene>
<reference evidence="1 2" key="1">
    <citation type="submission" date="2019-02" db="EMBL/GenBank/DDBJ databases">
        <title>Deep-cultivation of Planctomycetes and their phenomic and genomic characterization uncovers novel biology.</title>
        <authorList>
            <person name="Wiegand S."/>
            <person name="Jogler M."/>
            <person name="Boedeker C."/>
            <person name="Pinto D."/>
            <person name="Vollmers J."/>
            <person name="Rivas-Marin E."/>
            <person name="Kohn T."/>
            <person name="Peeters S.H."/>
            <person name="Heuer A."/>
            <person name="Rast P."/>
            <person name="Oberbeckmann S."/>
            <person name="Bunk B."/>
            <person name="Jeske O."/>
            <person name="Meyerdierks A."/>
            <person name="Storesund J.E."/>
            <person name="Kallscheuer N."/>
            <person name="Luecker S."/>
            <person name="Lage O.M."/>
            <person name="Pohl T."/>
            <person name="Merkel B.J."/>
            <person name="Hornburger P."/>
            <person name="Mueller R.-W."/>
            <person name="Bruemmer F."/>
            <person name="Labrenz M."/>
            <person name="Spormann A.M."/>
            <person name="Op den Camp H."/>
            <person name="Overmann J."/>
            <person name="Amann R."/>
            <person name="Jetten M.S.M."/>
            <person name="Mascher T."/>
            <person name="Medema M.H."/>
            <person name="Devos D.P."/>
            <person name="Kaster A.-K."/>
            <person name="Ovreas L."/>
            <person name="Rohde M."/>
            <person name="Galperin M.Y."/>
            <person name="Jogler C."/>
        </authorList>
    </citation>
    <scope>NUCLEOTIDE SEQUENCE [LARGE SCALE GENOMIC DNA]</scope>
    <source>
        <strain evidence="1 2">ETA_A8</strain>
    </source>
</reference>
<protein>
    <submittedName>
        <fullName evidence="1">Uncharacterized protein</fullName>
    </submittedName>
</protein>
<dbReference type="AlphaFoldDB" id="A0A517Y898"/>
<proteinExistence type="predicted"/>